<organism evidence="10 11">
    <name type="scientific">Pontibacter ruber</name>
    <dbReference type="NCBI Taxonomy" id="1343895"/>
    <lineage>
        <taxon>Bacteria</taxon>
        <taxon>Pseudomonadati</taxon>
        <taxon>Bacteroidota</taxon>
        <taxon>Cytophagia</taxon>
        <taxon>Cytophagales</taxon>
        <taxon>Hymenobacteraceae</taxon>
        <taxon>Pontibacter</taxon>
    </lineage>
</organism>
<dbReference type="Pfam" id="PF00186">
    <property type="entry name" value="DHFR_1"/>
    <property type="match status" value="1"/>
</dbReference>
<dbReference type="PIRSF" id="PIRSF000194">
    <property type="entry name" value="DHFR"/>
    <property type="match status" value="1"/>
</dbReference>
<comment type="caution">
    <text evidence="10">The sequence shown here is derived from an EMBL/GenBank/DDBJ whole genome shotgun (WGS) entry which is preliminary data.</text>
</comment>
<dbReference type="PANTHER" id="PTHR48069">
    <property type="entry name" value="DIHYDROFOLATE REDUCTASE"/>
    <property type="match status" value="1"/>
</dbReference>
<dbReference type="PROSITE" id="PS51330">
    <property type="entry name" value="DHFR_2"/>
    <property type="match status" value="1"/>
</dbReference>
<dbReference type="GO" id="GO:0004146">
    <property type="term" value="F:dihydrofolate reductase activity"/>
    <property type="evidence" value="ECO:0007669"/>
    <property type="project" value="UniProtKB-EC"/>
</dbReference>
<evidence type="ECO:0000256" key="5">
    <source>
        <dbReference type="ARBA" id="ARBA00022857"/>
    </source>
</evidence>
<dbReference type="Gene3D" id="3.40.430.10">
    <property type="entry name" value="Dihydrofolate Reductase, subunit A"/>
    <property type="match status" value="1"/>
</dbReference>
<keyword evidence="5 8" id="KW-0521">NADP</keyword>
<comment type="catalytic activity">
    <reaction evidence="8">
        <text>(6S)-5,6,7,8-tetrahydrofolate + NADP(+) = 7,8-dihydrofolate + NADPH + H(+)</text>
        <dbReference type="Rhea" id="RHEA:15009"/>
        <dbReference type="ChEBI" id="CHEBI:15378"/>
        <dbReference type="ChEBI" id="CHEBI:57451"/>
        <dbReference type="ChEBI" id="CHEBI:57453"/>
        <dbReference type="ChEBI" id="CHEBI:57783"/>
        <dbReference type="ChEBI" id="CHEBI:58349"/>
        <dbReference type="EC" id="1.5.1.3"/>
    </reaction>
</comment>
<dbReference type="SUPFAM" id="SSF53597">
    <property type="entry name" value="Dihydrofolate reductase-like"/>
    <property type="match status" value="1"/>
</dbReference>
<evidence type="ECO:0000256" key="8">
    <source>
        <dbReference type="PIRNR" id="PIRNR000194"/>
    </source>
</evidence>
<evidence type="ECO:0000256" key="4">
    <source>
        <dbReference type="ARBA" id="ARBA00022563"/>
    </source>
</evidence>
<proteinExistence type="inferred from homology"/>
<keyword evidence="6 8" id="KW-0560">Oxidoreductase</keyword>
<evidence type="ECO:0000256" key="6">
    <source>
        <dbReference type="ARBA" id="ARBA00023002"/>
    </source>
</evidence>
<sequence length="163" mass="18609">MISIVVAIADNNVIGKDNQLIWHLPADLRHFKQKTMGHPMIMGRKTFDSIGKPLPGRTTIIVTRQEDYTAEGCLVAHSIQEALEKAKELDPQVSIIGGAEIYKQALPFVDVIYLTRVHHTFDGDTFFPELNEAEWEQISAAPHEPDEKNKYPYTFIELRRKPR</sequence>
<evidence type="ECO:0000259" key="9">
    <source>
        <dbReference type="PROSITE" id="PS51330"/>
    </source>
</evidence>
<evidence type="ECO:0000313" key="11">
    <source>
        <dbReference type="Proteomes" id="UP001597374"/>
    </source>
</evidence>
<dbReference type="InterPro" id="IPR024072">
    <property type="entry name" value="DHFR-like_dom_sf"/>
</dbReference>
<dbReference type="PANTHER" id="PTHR48069:SF3">
    <property type="entry name" value="DIHYDROFOLATE REDUCTASE"/>
    <property type="match status" value="1"/>
</dbReference>
<keyword evidence="11" id="KW-1185">Reference proteome</keyword>
<keyword evidence="4 8" id="KW-0554">One-carbon metabolism</keyword>
<evidence type="ECO:0000256" key="1">
    <source>
        <dbReference type="ARBA" id="ARBA00004903"/>
    </source>
</evidence>
<name>A0ABW5CTE8_9BACT</name>
<reference evidence="11" key="1">
    <citation type="journal article" date="2019" name="Int. J. Syst. Evol. Microbiol.">
        <title>The Global Catalogue of Microorganisms (GCM) 10K type strain sequencing project: providing services to taxonomists for standard genome sequencing and annotation.</title>
        <authorList>
            <consortium name="The Broad Institute Genomics Platform"/>
            <consortium name="The Broad Institute Genome Sequencing Center for Infectious Disease"/>
            <person name="Wu L."/>
            <person name="Ma J."/>
        </authorList>
    </citation>
    <scope>NUCLEOTIDE SEQUENCE [LARGE SCALE GENOMIC DNA]</scope>
    <source>
        <strain evidence="11">CGMCC 4.1782</strain>
    </source>
</reference>
<evidence type="ECO:0000313" key="10">
    <source>
        <dbReference type="EMBL" id="MFD2245691.1"/>
    </source>
</evidence>
<dbReference type="EC" id="1.5.1.3" evidence="3 8"/>
<accession>A0ABW5CTE8</accession>
<evidence type="ECO:0000256" key="2">
    <source>
        <dbReference type="ARBA" id="ARBA00009539"/>
    </source>
</evidence>
<dbReference type="InterPro" id="IPR001796">
    <property type="entry name" value="DHFR_dom"/>
</dbReference>
<dbReference type="CDD" id="cd00209">
    <property type="entry name" value="DHFR"/>
    <property type="match status" value="1"/>
</dbReference>
<feature type="domain" description="DHFR" evidence="9">
    <location>
        <begin position="1"/>
        <end position="160"/>
    </location>
</feature>
<evidence type="ECO:0000256" key="3">
    <source>
        <dbReference type="ARBA" id="ARBA00012856"/>
    </source>
</evidence>
<evidence type="ECO:0000256" key="7">
    <source>
        <dbReference type="ARBA" id="ARBA00025067"/>
    </source>
</evidence>
<dbReference type="RefSeq" id="WP_250427346.1">
    <property type="nucleotide sequence ID" value="NZ_JALPRR010000001.1"/>
</dbReference>
<dbReference type="Proteomes" id="UP001597374">
    <property type="component" value="Unassembled WGS sequence"/>
</dbReference>
<protein>
    <recommendedName>
        <fullName evidence="3 8">Dihydrofolate reductase</fullName>
        <ecNumber evidence="3 8">1.5.1.3</ecNumber>
    </recommendedName>
</protein>
<gene>
    <name evidence="10" type="ORF">ACFSKP_05460</name>
</gene>
<dbReference type="EMBL" id="JBHUIM010000001">
    <property type="protein sequence ID" value="MFD2245691.1"/>
    <property type="molecule type" value="Genomic_DNA"/>
</dbReference>
<dbReference type="InterPro" id="IPR012259">
    <property type="entry name" value="DHFR"/>
</dbReference>
<dbReference type="PRINTS" id="PR00070">
    <property type="entry name" value="DHFR"/>
</dbReference>
<comment type="function">
    <text evidence="7 8">Key enzyme in folate metabolism. Catalyzes an essential reaction for de novo glycine and purine synthesis, and for DNA precursor synthesis.</text>
</comment>
<comment type="similarity">
    <text evidence="2 8">Belongs to the dihydrofolate reductase family.</text>
</comment>
<comment type="pathway">
    <text evidence="1 8">Cofactor biosynthesis; tetrahydrofolate biosynthesis; 5,6,7,8-tetrahydrofolate from 7,8-dihydrofolate: step 1/1.</text>
</comment>